<name>A0A8T1EN00_9STRA</name>
<dbReference type="EMBL" id="RCMK01000007">
    <property type="protein sequence ID" value="KAG2955134.1"/>
    <property type="molecule type" value="Genomic_DNA"/>
</dbReference>
<evidence type="ECO:0000313" key="3">
    <source>
        <dbReference type="EMBL" id="KAG2955134.1"/>
    </source>
</evidence>
<feature type="transmembrane region" description="Helical" evidence="2">
    <location>
        <begin position="123"/>
        <end position="146"/>
    </location>
</feature>
<protein>
    <submittedName>
        <fullName evidence="3">Uncharacterized protein</fullName>
    </submittedName>
</protein>
<dbReference type="AlphaFoldDB" id="A0A8T1EN00"/>
<comment type="caution">
    <text evidence="3">The sequence shown here is derived from an EMBL/GenBank/DDBJ whole genome shotgun (WGS) entry which is preliminary data.</text>
</comment>
<accession>A0A8T1EN00</accession>
<evidence type="ECO:0000313" key="4">
    <source>
        <dbReference type="Proteomes" id="UP000736787"/>
    </source>
</evidence>
<dbReference type="Proteomes" id="UP000736787">
    <property type="component" value="Unassembled WGS sequence"/>
</dbReference>
<feature type="region of interest" description="Disordered" evidence="1">
    <location>
        <begin position="68"/>
        <end position="99"/>
    </location>
</feature>
<evidence type="ECO:0000256" key="2">
    <source>
        <dbReference type="SAM" id="Phobius"/>
    </source>
</evidence>
<keyword evidence="2" id="KW-0472">Membrane</keyword>
<feature type="compositionally biased region" description="Basic and acidic residues" evidence="1">
    <location>
        <begin position="74"/>
        <end position="93"/>
    </location>
</feature>
<gene>
    <name evidence="3" type="ORF">PC117_g708</name>
</gene>
<keyword evidence="2" id="KW-0812">Transmembrane</keyword>
<evidence type="ECO:0000256" key="1">
    <source>
        <dbReference type="SAM" id="MobiDB-lite"/>
    </source>
</evidence>
<organism evidence="3 4">
    <name type="scientific">Phytophthora cactorum</name>
    <dbReference type="NCBI Taxonomy" id="29920"/>
    <lineage>
        <taxon>Eukaryota</taxon>
        <taxon>Sar</taxon>
        <taxon>Stramenopiles</taxon>
        <taxon>Oomycota</taxon>
        <taxon>Peronosporomycetes</taxon>
        <taxon>Peronosporales</taxon>
        <taxon>Peronosporaceae</taxon>
        <taxon>Phytophthora</taxon>
    </lineage>
</organism>
<dbReference type="VEuPathDB" id="FungiDB:PC110_g3273"/>
<reference evidence="3" key="1">
    <citation type="submission" date="2018-10" db="EMBL/GenBank/DDBJ databases">
        <title>Effector identification in a new, highly contiguous assembly of the strawberry crown rot pathogen Phytophthora cactorum.</title>
        <authorList>
            <person name="Armitage A.D."/>
            <person name="Nellist C.F."/>
            <person name="Bates H."/>
            <person name="Vickerstaff R.J."/>
            <person name="Harrison R.J."/>
        </authorList>
    </citation>
    <scope>NUCLEOTIDE SEQUENCE</scope>
    <source>
        <strain evidence="3">4040</strain>
    </source>
</reference>
<sequence length="160" mass="17841">MHGIDFKIDKNMASSNEFDTADDSLGTTVLLSEDEGSLSKQVIMNYFTSDGPRTRRLSDCEPVRNILDESSGAEELRQSGERSTKMDEVHDMEANSPEDFQVERVDAPEGLPEERTKGALDELFTWEIALSVLVVLAALAHCMWIWNLVELSVVGLEFGD</sequence>
<keyword evidence="2" id="KW-1133">Transmembrane helix</keyword>
<proteinExistence type="predicted"/>